<dbReference type="AlphaFoldDB" id="A0A1X0QN27"/>
<sequence>MLCLQYSTIESVLIFFNVYVKECLTVTSLHFTVYPTQKSDDTLVNALRNCSLSRPLFGIIIKGLLCL</sequence>
<reference evidence="1" key="1">
    <citation type="journal article" date="2016" name="Proc. Natl. Acad. Sci. U.S.A.">
        <title>Lipid metabolic changes in an early divergent fungus govern the establishment of a mutualistic symbiosis with endobacteria.</title>
        <authorList>
            <person name="Lastovetsky O.A."/>
            <person name="Gaspar M.L."/>
            <person name="Mondo S.J."/>
            <person name="LaButti K.M."/>
            <person name="Sandor L."/>
            <person name="Grigoriev I.V."/>
            <person name="Henry S.A."/>
            <person name="Pawlowska T.E."/>
        </authorList>
    </citation>
    <scope>NUCLEOTIDE SEQUENCE [LARGE SCALE GENOMIC DNA]</scope>
    <source>
        <strain evidence="1">ATCC 52814</strain>
    </source>
</reference>
<name>A0A1X0QN27_RHIZD</name>
<accession>A0A1X0QN27</accession>
<protein>
    <submittedName>
        <fullName evidence="1">Uncharacterized protein</fullName>
    </submittedName>
</protein>
<organism evidence="1">
    <name type="scientific">Rhizopus microsporus var. microsporus</name>
    <dbReference type="NCBI Taxonomy" id="86635"/>
    <lineage>
        <taxon>Eukaryota</taxon>
        <taxon>Fungi</taxon>
        <taxon>Fungi incertae sedis</taxon>
        <taxon>Mucoromycota</taxon>
        <taxon>Mucoromycotina</taxon>
        <taxon>Mucoromycetes</taxon>
        <taxon>Mucorales</taxon>
        <taxon>Mucorineae</taxon>
        <taxon>Rhizopodaceae</taxon>
        <taxon>Rhizopus</taxon>
    </lineage>
</organism>
<proteinExistence type="predicted"/>
<dbReference type="Proteomes" id="UP000242414">
    <property type="component" value="Unassembled WGS sequence"/>
</dbReference>
<dbReference type="VEuPathDB" id="FungiDB:BCV72DRAFT_236860"/>
<evidence type="ECO:0000313" key="1">
    <source>
        <dbReference type="EMBL" id="ORE01163.1"/>
    </source>
</evidence>
<gene>
    <name evidence="1" type="ORF">BCV72DRAFT_236860</name>
</gene>
<dbReference type="EMBL" id="KV922174">
    <property type="protein sequence ID" value="ORE01163.1"/>
    <property type="molecule type" value="Genomic_DNA"/>
</dbReference>